<reference evidence="8" key="1">
    <citation type="submission" date="2019-11" db="EMBL/GenBank/DDBJ databases">
        <authorList>
            <person name="Feng L."/>
        </authorList>
    </citation>
    <scope>NUCLEOTIDE SEQUENCE</scope>
    <source>
        <strain evidence="8">AundefinedLFYP135</strain>
    </source>
</reference>
<dbReference type="InterPro" id="IPR011701">
    <property type="entry name" value="MFS"/>
</dbReference>
<dbReference type="GO" id="GO:0005886">
    <property type="term" value="C:plasma membrane"/>
    <property type="evidence" value="ECO:0007669"/>
    <property type="project" value="UniProtKB-SubCell"/>
</dbReference>
<evidence type="ECO:0000259" key="7">
    <source>
        <dbReference type="PROSITE" id="PS50850"/>
    </source>
</evidence>
<dbReference type="PANTHER" id="PTHR11360:SF290">
    <property type="entry name" value="MONOCARBOXYLATE MFS PERMEASE"/>
    <property type="match status" value="1"/>
</dbReference>
<feature type="transmembrane region" description="Helical" evidence="6">
    <location>
        <begin position="299"/>
        <end position="317"/>
    </location>
</feature>
<dbReference type="EMBL" id="CACRSL010000003">
    <property type="protein sequence ID" value="VYT18863.1"/>
    <property type="molecule type" value="Genomic_DNA"/>
</dbReference>
<dbReference type="InterPro" id="IPR050327">
    <property type="entry name" value="Proton-linked_MCT"/>
</dbReference>
<dbReference type="PROSITE" id="PS50850">
    <property type="entry name" value="MFS"/>
    <property type="match status" value="1"/>
</dbReference>
<keyword evidence="3 6" id="KW-0812">Transmembrane</keyword>
<evidence type="ECO:0000256" key="2">
    <source>
        <dbReference type="ARBA" id="ARBA00022448"/>
    </source>
</evidence>
<evidence type="ECO:0000256" key="5">
    <source>
        <dbReference type="ARBA" id="ARBA00023136"/>
    </source>
</evidence>
<dbReference type="GO" id="GO:0022857">
    <property type="term" value="F:transmembrane transporter activity"/>
    <property type="evidence" value="ECO:0007669"/>
    <property type="project" value="InterPro"/>
</dbReference>
<accession>A0A6N2UPE0</accession>
<protein>
    <submittedName>
        <fullName evidence="8">Putative sulfoacetate transporter SauU</fullName>
    </submittedName>
</protein>
<keyword evidence="4 6" id="KW-1133">Transmembrane helix</keyword>
<dbReference type="InterPro" id="IPR036259">
    <property type="entry name" value="MFS_trans_sf"/>
</dbReference>
<feature type="transmembrane region" description="Helical" evidence="6">
    <location>
        <begin position="264"/>
        <end position="287"/>
    </location>
</feature>
<proteinExistence type="predicted"/>
<keyword evidence="5 6" id="KW-0472">Membrane</keyword>
<dbReference type="AlphaFoldDB" id="A0A6N2UPE0"/>
<comment type="subcellular location">
    <subcellularLocation>
        <location evidence="1">Cell membrane</location>
        <topology evidence="1">Multi-pass membrane protein</topology>
    </subcellularLocation>
</comment>
<feature type="transmembrane region" description="Helical" evidence="6">
    <location>
        <begin position="145"/>
        <end position="169"/>
    </location>
</feature>
<dbReference type="CDD" id="cd17355">
    <property type="entry name" value="MFS_YcxA_like"/>
    <property type="match status" value="1"/>
</dbReference>
<sequence>MDQENRQGLDQPGLFYGWFMVAAGFFIMCFAMGTILNCYSLFVKPICEDLGYARQQIALNASLHSCGQMTVALFSGKIFKRFKPRTVMIASAVVMTAATVSYSFATNLPMFYLSAILVGLSMGGITTVPLSLIISNWFHQKRGTAIGICFTGSGVGGMIFSPIVGKVIVQSGWRAAFLVLAGVMAVTLLPLALFIKNSPKDKGLRPLGEGREITNIQEIGDGVTLSEAKGTAKFWLILGVSVVMSASAGPLMNTLSPYLTDLGYDYSFAAMMASLSMGALAVGKTALGQIYDRVGNRKATALAGVAAVLGLASMVFAQNKIALAPYLVGTGFACAFGSVAYPILTRALFGEKDYTSIYGVVSFANSLGVAISPIIATWFYDNMGSYRYAYYVMIVAAVVATTIFVRLLPNEKKAQEVQA</sequence>
<dbReference type="Pfam" id="PF07690">
    <property type="entry name" value="MFS_1"/>
    <property type="match status" value="1"/>
</dbReference>
<evidence type="ECO:0000256" key="4">
    <source>
        <dbReference type="ARBA" id="ARBA00022989"/>
    </source>
</evidence>
<dbReference type="Gene3D" id="1.20.1250.20">
    <property type="entry name" value="MFS general substrate transporter like domains"/>
    <property type="match status" value="2"/>
</dbReference>
<feature type="domain" description="Major facilitator superfamily (MFS) profile" evidence="7">
    <location>
        <begin position="17"/>
        <end position="412"/>
    </location>
</feature>
<dbReference type="SUPFAM" id="SSF103473">
    <property type="entry name" value="MFS general substrate transporter"/>
    <property type="match status" value="1"/>
</dbReference>
<evidence type="ECO:0000256" key="6">
    <source>
        <dbReference type="SAM" id="Phobius"/>
    </source>
</evidence>
<evidence type="ECO:0000313" key="8">
    <source>
        <dbReference type="EMBL" id="VYT18863.1"/>
    </source>
</evidence>
<feature type="transmembrane region" description="Helical" evidence="6">
    <location>
        <begin position="356"/>
        <end position="376"/>
    </location>
</feature>
<evidence type="ECO:0000256" key="3">
    <source>
        <dbReference type="ARBA" id="ARBA00022692"/>
    </source>
</evidence>
<feature type="transmembrane region" description="Helical" evidence="6">
    <location>
        <begin position="388"/>
        <end position="408"/>
    </location>
</feature>
<feature type="transmembrane region" description="Helical" evidence="6">
    <location>
        <begin position="175"/>
        <end position="195"/>
    </location>
</feature>
<evidence type="ECO:0000256" key="1">
    <source>
        <dbReference type="ARBA" id="ARBA00004651"/>
    </source>
</evidence>
<dbReference type="InterPro" id="IPR020846">
    <property type="entry name" value="MFS_dom"/>
</dbReference>
<feature type="transmembrane region" description="Helical" evidence="6">
    <location>
        <begin position="111"/>
        <end position="133"/>
    </location>
</feature>
<feature type="transmembrane region" description="Helical" evidence="6">
    <location>
        <begin position="87"/>
        <end position="105"/>
    </location>
</feature>
<keyword evidence="2" id="KW-0813">Transport</keyword>
<feature type="transmembrane region" description="Helical" evidence="6">
    <location>
        <begin position="234"/>
        <end position="252"/>
    </location>
</feature>
<gene>
    <name evidence="8" type="primary">sauU</name>
    <name evidence="8" type="ORF">AULFYP135_02026</name>
</gene>
<feature type="transmembrane region" description="Helical" evidence="6">
    <location>
        <begin position="15"/>
        <end position="36"/>
    </location>
</feature>
<name>A0A6N2UPE0_9FIRM</name>
<organism evidence="8">
    <name type="scientific">uncultured Anaerotruncus sp</name>
    <dbReference type="NCBI Taxonomy" id="905011"/>
    <lineage>
        <taxon>Bacteria</taxon>
        <taxon>Bacillati</taxon>
        <taxon>Bacillota</taxon>
        <taxon>Clostridia</taxon>
        <taxon>Eubacteriales</taxon>
        <taxon>Oscillospiraceae</taxon>
        <taxon>Anaerotruncus</taxon>
        <taxon>environmental samples</taxon>
    </lineage>
</organism>
<feature type="transmembrane region" description="Helical" evidence="6">
    <location>
        <begin position="323"/>
        <end position="344"/>
    </location>
</feature>
<dbReference type="PANTHER" id="PTHR11360">
    <property type="entry name" value="MONOCARBOXYLATE TRANSPORTER"/>
    <property type="match status" value="1"/>
</dbReference>